<dbReference type="PANTHER" id="PTHR43404">
    <property type="entry name" value="LIPOPOLYSACCHARIDE CHOLINEPHOSPHOTRANSFERASE LICD"/>
    <property type="match status" value="1"/>
</dbReference>
<accession>A0A0R1P6J1</accession>
<evidence type="ECO:0000313" key="3">
    <source>
        <dbReference type="Proteomes" id="UP000050901"/>
    </source>
</evidence>
<dbReference type="Pfam" id="PF04991">
    <property type="entry name" value="LicD"/>
    <property type="match status" value="1"/>
</dbReference>
<dbReference type="InterPro" id="IPR052942">
    <property type="entry name" value="LPS_cholinephosphotransferase"/>
</dbReference>
<evidence type="ECO:0000259" key="1">
    <source>
        <dbReference type="Pfam" id="PF04991"/>
    </source>
</evidence>
<sequence length="273" mass="32428">MKKLNIKETQKISLELLHTITDICEMRGLRYYLMYGTLIGAIRHKGYIPWDDDTDIMMPRPDYDILLEYLHKNINKYPNLEVFNHDTNKDYPYMITRISDNRYVTYAQNEVSYGLGVFIDIYPFDGLGNNKKEALKYGLKGDRLSSICYQATRKHFTLGTTTKPIRKIMKYPFFIFSKLIGKDKIQDRLESLARKKQYDDSKYVGCVVWLSGGVKDIFEKKWFDNYIMVPFENYNFRVPKNYDAVLRHAYGDYMLLPREKDRIGHHDYSAYKK</sequence>
<dbReference type="GO" id="GO:0009100">
    <property type="term" value="P:glycoprotein metabolic process"/>
    <property type="evidence" value="ECO:0007669"/>
    <property type="project" value="UniProtKB-ARBA"/>
</dbReference>
<organism evidence="2 3">
    <name type="scientific">Limosilactobacillus mucosae DSM 13345</name>
    <dbReference type="NCBI Taxonomy" id="1423771"/>
    <lineage>
        <taxon>Bacteria</taxon>
        <taxon>Bacillati</taxon>
        <taxon>Bacillota</taxon>
        <taxon>Bacilli</taxon>
        <taxon>Lactobacillales</taxon>
        <taxon>Lactobacillaceae</taxon>
        <taxon>Limosilactobacillus</taxon>
    </lineage>
</organism>
<dbReference type="InterPro" id="IPR007074">
    <property type="entry name" value="LicD/FKTN/FKRP_NTP_transf"/>
</dbReference>
<evidence type="ECO:0000313" key="2">
    <source>
        <dbReference type="EMBL" id="KRL26052.1"/>
    </source>
</evidence>
<reference evidence="2 3" key="1">
    <citation type="journal article" date="2015" name="Genome Announc.">
        <title>Expanding the biotechnology potential of lactobacilli through comparative genomics of 213 strains and associated genera.</title>
        <authorList>
            <person name="Sun Z."/>
            <person name="Harris H.M."/>
            <person name="McCann A."/>
            <person name="Guo C."/>
            <person name="Argimon S."/>
            <person name="Zhang W."/>
            <person name="Yang X."/>
            <person name="Jeffery I.B."/>
            <person name="Cooney J.C."/>
            <person name="Kagawa T.F."/>
            <person name="Liu W."/>
            <person name="Song Y."/>
            <person name="Salvetti E."/>
            <person name="Wrobel A."/>
            <person name="Rasinkangas P."/>
            <person name="Parkhill J."/>
            <person name="Rea M.C."/>
            <person name="O'Sullivan O."/>
            <person name="Ritari J."/>
            <person name="Douillard F.P."/>
            <person name="Paul Ross R."/>
            <person name="Yang R."/>
            <person name="Briner A.E."/>
            <person name="Felis G.E."/>
            <person name="de Vos W.M."/>
            <person name="Barrangou R."/>
            <person name="Klaenhammer T.R."/>
            <person name="Caufield P.W."/>
            <person name="Cui Y."/>
            <person name="Zhang H."/>
            <person name="O'Toole P.W."/>
        </authorList>
    </citation>
    <scope>NUCLEOTIDE SEQUENCE [LARGE SCALE GENOMIC DNA]</scope>
    <source>
        <strain evidence="2 3">DSM 13345</strain>
    </source>
</reference>
<protein>
    <recommendedName>
        <fullName evidence="1">LicD/FKTN/FKRP nucleotidyltransferase domain-containing protein</fullName>
    </recommendedName>
</protein>
<dbReference type="RefSeq" id="WP_056968052.1">
    <property type="nucleotide sequence ID" value="NZ_AZEQ01000007.1"/>
</dbReference>
<name>A0A0R1P6J1_LIMMU</name>
<proteinExistence type="predicted"/>
<feature type="domain" description="LicD/FKTN/FKRP nucleotidyltransferase" evidence="1">
    <location>
        <begin position="24"/>
        <end position="251"/>
    </location>
</feature>
<dbReference type="AlphaFoldDB" id="A0A0R1P6J1"/>
<dbReference type="EMBL" id="AZEQ01000007">
    <property type="protein sequence ID" value="KRL26052.1"/>
    <property type="molecule type" value="Genomic_DNA"/>
</dbReference>
<dbReference type="Proteomes" id="UP000050901">
    <property type="component" value="Unassembled WGS sequence"/>
</dbReference>
<comment type="caution">
    <text evidence="2">The sequence shown here is derived from an EMBL/GenBank/DDBJ whole genome shotgun (WGS) entry which is preliminary data.</text>
</comment>
<dbReference type="PANTHER" id="PTHR43404:SF2">
    <property type="entry name" value="LIPOPOLYSACCHARIDE CHOLINEPHOSPHOTRANSFERASE LICD"/>
    <property type="match status" value="1"/>
</dbReference>
<gene>
    <name evidence="2" type="ORF">FC47_GL001830</name>
</gene>
<dbReference type="PATRIC" id="fig|1423771.3.peg.1894"/>